<keyword evidence="5 8" id="KW-1133">Transmembrane helix</keyword>
<feature type="transmembrane region" description="Helical" evidence="8">
    <location>
        <begin position="219"/>
        <end position="241"/>
    </location>
</feature>
<dbReference type="Proteomes" id="UP000193963">
    <property type="component" value="Unassembled WGS sequence"/>
</dbReference>
<comment type="cofactor">
    <cofactor evidence="1">
        <name>Zn(2+)</name>
        <dbReference type="ChEBI" id="CHEBI:29105"/>
    </cofactor>
</comment>
<comment type="similarity">
    <text evidence="3">Belongs to the peptidase M50B family.</text>
</comment>
<evidence type="ECO:0000313" key="11">
    <source>
        <dbReference type="Proteomes" id="UP000193963"/>
    </source>
</evidence>
<comment type="subcellular location">
    <subcellularLocation>
        <location evidence="2">Endomembrane system</location>
        <topology evidence="2">Multi-pass membrane protein</topology>
    </subcellularLocation>
</comment>
<evidence type="ECO:0000256" key="1">
    <source>
        <dbReference type="ARBA" id="ARBA00001947"/>
    </source>
</evidence>
<feature type="transmembrane region" description="Helical" evidence="8">
    <location>
        <begin position="348"/>
        <end position="366"/>
    </location>
</feature>
<feature type="transmembrane region" description="Helical" evidence="8">
    <location>
        <begin position="247"/>
        <end position="266"/>
    </location>
</feature>
<dbReference type="GO" id="GO:0012505">
    <property type="term" value="C:endomembrane system"/>
    <property type="evidence" value="ECO:0007669"/>
    <property type="project" value="UniProtKB-SubCell"/>
</dbReference>
<dbReference type="GO" id="GO:0031293">
    <property type="term" value="P:membrane protein intracellular domain proteolysis"/>
    <property type="evidence" value="ECO:0007669"/>
    <property type="project" value="TreeGrafter"/>
</dbReference>
<feature type="domain" description="Peptidase M50" evidence="9">
    <location>
        <begin position="169"/>
        <end position="243"/>
    </location>
</feature>
<dbReference type="RefSeq" id="WP_085887682.1">
    <property type="nucleotide sequence ID" value="NZ_FWFN01000003.1"/>
</dbReference>
<proteinExistence type="inferred from homology"/>
<dbReference type="GO" id="GO:0005737">
    <property type="term" value="C:cytoplasm"/>
    <property type="evidence" value="ECO:0007669"/>
    <property type="project" value="TreeGrafter"/>
</dbReference>
<sequence>MAVPGFALVGQLALRLSADGRDRRLYLAQDRSSGRIFSLPRKLALALHRLRAINDGDEEARRDMGAEELRDAYGFLRQMSGMRDEDQLRRKPFNPVFMSIPLIDLAPWQPRLAPLARRMVAPWYLWLLALMALACFMLGIRSDWAIMESYRNVFSLQALATFGIVAPFLKVIHELGHALTATRYGVRLRKGGLYVIGLYPMPYVDCSEADVSAHRRHRLAISAAGIAVDVGVGLVAFIAWYLVEGSYLQVLVGNIFVFSTLNSLLFNANPIVKLDGYYVMCDLIRSRNLATRAAAVFKEARVWVMTLGRAGSYPQAARHWAMLGYAVLGLLYRLRILFVIGFALMPRYLGLGVVLVAWGAIAMFAVPMMRDRVPKVALEGSAKRARTGMRLGLLAALVIALAFVKAPHVLVLPVALDTGGRYQVTARTAGFLQTLAPAGDMQPGTPLARLENPLLADRAQMLEANLDGARLAYETVRGDHPAKAAVAREQVETLEQQLQVSRYELAELELTSGSGRFLPRSGLARGAYLASGEPLGAFLPDTGRARLTGQFPERYVQKFQQGLTGVELRHAGQYEILEISTTELLAIPAVDRVGGGRSYKLVTEVGTPPAALAGQPGLLRLRFEAEPLAAHVVFWFRGLVVRFREAQIADRESW</sequence>
<keyword evidence="4 8" id="KW-0812">Transmembrane</keyword>
<evidence type="ECO:0000313" key="10">
    <source>
        <dbReference type="EMBL" id="SLN40017.1"/>
    </source>
</evidence>
<dbReference type="InterPro" id="IPR008915">
    <property type="entry name" value="Peptidase_M50"/>
</dbReference>
<evidence type="ECO:0000259" key="9">
    <source>
        <dbReference type="Pfam" id="PF02163"/>
    </source>
</evidence>
<evidence type="ECO:0000256" key="3">
    <source>
        <dbReference type="ARBA" id="ARBA00007931"/>
    </source>
</evidence>
<keyword evidence="7" id="KW-0175">Coiled coil</keyword>
<reference evidence="10 11" key="1">
    <citation type="submission" date="2017-03" db="EMBL/GenBank/DDBJ databases">
        <authorList>
            <person name="Afonso C.L."/>
            <person name="Miller P.J."/>
            <person name="Scott M.A."/>
            <person name="Spackman E."/>
            <person name="Goraichik I."/>
            <person name="Dimitrov K.M."/>
            <person name="Suarez D.L."/>
            <person name="Swayne D.E."/>
        </authorList>
    </citation>
    <scope>NUCLEOTIDE SEQUENCE [LARGE SCALE GENOMIC DNA]</scope>
    <source>
        <strain evidence="10 11">CECT 7751</strain>
    </source>
</reference>
<accession>A0A1X6Z4D3</accession>
<organism evidence="10 11">
    <name type="scientific">Pseudooceanicola marinus</name>
    <dbReference type="NCBI Taxonomy" id="396013"/>
    <lineage>
        <taxon>Bacteria</taxon>
        <taxon>Pseudomonadati</taxon>
        <taxon>Pseudomonadota</taxon>
        <taxon>Alphaproteobacteria</taxon>
        <taxon>Rhodobacterales</taxon>
        <taxon>Paracoccaceae</taxon>
        <taxon>Pseudooceanicola</taxon>
    </lineage>
</organism>
<dbReference type="GO" id="GO:0016020">
    <property type="term" value="C:membrane"/>
    <property type="evidence" value="ECO:0007669"/>
    <property type="project" value="InterPro"/>
</dbReference>
<dbReference type="GO" id="GO:0004222">
    <property type="term" value="F:metalloendopeptidase activity"/>
    <property type="evidence" value="ECO:0007669"/>
    <property type="project" value="InterPro"/>
</dbReference>
<name>A0A1X6Z4D3_9RHOB</name>
<evidence type="ECO:0000256" key="7">
    <source>
        <dbReference type="SAM" id="Coils"/>
    </source>
</evidence>
<dbReference type="Pfam" id="PF02163">
    <property type="entry name" value="Peptidase_M50"/>
    <property type="match status" value="1"/>
</dbReference>
<dbReference type="PANTHER" id="PTHR13325:SF3">
    <property type="entry name" value="MEMBRANE-BOUND TRANSCRIPTION FACTOR SITE-2 PROTEASE"/>
    <property type="match status" value="1"/>
</dbReference>
<feature type="transmembrane region" description="Helical" evidence="8">
    <location>
        <begin position="121"/>
        <end position="140"/>
    </location>
</feature>
<dbReference type="PANTHER" id="PTHR13325">
    <property type="entry name" value="PROTEASE M50 MEMBRANE-BOUND TRANSCRIPTION FACTOR SITE 2 PROTEASE"/>
    <property type="match status" value="1"/>
</dbReference>
<evidence type="ECO:0000256" key="5">
    <source>
        <dbReference type="ARBA" id="ARBA00022989"/>
    </source>
</evidence>
<dbReference type="OrthoDB" id="9759690at2"/>
<keyword evidence="11" id="KW-1185">Reference proteome</keyword>
<evidence type="ECO:0000256" key="8">
    <source>
        <dbReference type="SAM" id="Phobius"/>
    </source>
</evidence>
<dbReference type="EMBL" id="FWFN01000003">
    <property type="protein sequence ID" value="SLN40017.1"/>
    <property type="molecule type" value="Genomic_DNA"/>
</dbReference>
<feature type="coiled-coil region" evidence="7">
    <location>
        <begin position="484"/>
        <end position="511"/>
    </location>
</feature>
<dbReference type="InterPro" id="IPR001193">
    <property type="entry name" value="MBTPS2"/>
</dbReference>
<keyword evidence="6 8" id="KW-0472">Membrane</keyword>
<evidence type="ECO:0000256" key="6">
    <source>
        <dbReference type="ARBA" id="ARBA00023136"/>
    </source>
</evidence>
<dbReference type="AlphaFoldDB" id="A0A1X6Z4D3"/>
<evidence type="ECO:0000256" key="2">
    <source>
        <dbReference type="ARBA" id="ARBA00004127"/>
    </source>
</evidence>
<feature type="transmembrane region" description="Helical" evidence="8">
    <location>
        <begin position="322"/>
        <end position="342"/>
    </location>
</feature>
<feature type="transmembrane region" description="Helical" evidence="8">
    <location>
        <begin position="387"/>
        <end position="404"/>
    </location>
</feature>
<gene>
    <name evidence="10" type="ORF">PSM7751_01826</name>
</gene>
<protein>
    <submittedName>
        <fullName evidence="10">Peptidase family M50</fullName>
    </submittedName>
</protein>
<evidence type="ECO:0000256" key="4">
    <source>
        <dbReference type="ARBA" id="ARBA00022692"/>
    </source>
</evidence>